<dbReference type="InterPro" id="IPR011006">
    <property type="entry name" value="CheY-like_superfamily"/>
</dbReference>
<dbReference type="SUPFAM" id="SSF52172">
    <property type="entry name" value="CheY-like"/>
    <property type="match status" value="1"/>
</dbReference>
<keyword evidence="4" id="KW-1185">Reference proteome</keyword>
<comment type="caution">
    <text evidence="1">Lacks conserved residue(s) required for the propagation of feature annotation.</text>
</comment>
<evidence type="ECO:0000259" key="2">
    <source>
        <dbReference type="PROSITE" id="PS50110"/>
    </source>
</evidence>
<comment type="caution">
    <text evidence="3">The sequence shown here is derived from an EMBL/GenBank/DDBJ whole genome shotgun (WGS) entry which is preliminary data.</text>
</comment>
<sequence>MEESPVEVRIAEETDLRSISEEKYSISIKDINKIRNEKDFAKVLIVDDNEFNRMILGEILKSSNILYNEVCTGKQAVDIVIEMDKKGRPYQILCDTQIVYRIFFRSGAI</sequence>
<dbReference type="EMBL" id="CAJZBQ010000034">
    <property type="protein sequence ID" value="CAG9323386.1"/>
    <property type="molecule type" value="Genomic_DNA"/>
</dbReference>
<accession>A0AAU9JNT4</accession>
<proteinExistence type="predicted"/>
<organism evidence="3 4">
    <name type="scientific">Blepharisma stoltei</name>
    <dbReference type="NCBI Taxonomy" id="1481888"/>
    <lineage>
        <taxon>Eukaryota</taxon>
        <taxon>Sar</taxon>
        <taxon>Alveolata</taxon>
        <taxon>Ciliophora</taxon>
        <taxon>Postciliodesmatophora</taxon>
        <taxon>Heterotrichea</taxon>
        <taxon>Heterotrichida</taxon>
        <taxon>Blepharismidae</taxon>
        <taxon>Blepharisma</taxon>
    </lineage>
</organism>
<evidence type="ECO:0000313" key="4">
    <source>
        <dbReference type="Proteomes" id="UP001162131"/>
    </source>
</evidence>
<reference evidence="3" key="1">
    <citation type="submission" date="2021-09" db="EMBL/GenBank/DDBJ databases">
        <authorList>
            <consortium name="AG Swart"/>
            <person name="Singh M."/>
            <person name="Singh A."/>
            <person name="Seah K."/>
            <person name="Emmerich C."/>
        </authorList>
    </citation>
    <scope>NUCLEOTIDE SEQUENCE</scope>
    <source>
        <strain evidence="3">ATCC30299</strain>
    </source>
</reference>
<dbReference type="InterPro" id="IPR001789">
    <property type="entry name" value="Sig_transdc_resp-reg_receiver"/>
</dbReference>
<dbReference type="PROSITE" id="PS50110">
    <property type="entry name" value="RESPONSE_REGULATORY"/>
    <property type="match status" value="1"/>
</dbReference>
<evidence type="ECO:0000256" key="1">
    <source>
        <dbReference type="PROSITE-ProRule" id="PRU00169"/>
    </source>
</evidence>
<dbReference type="Gene3D" id="3.40.50.2300">
    <property type="match status" value="1"/>
</dbReference>
<dbReference type="GO" id="GO:0000160">
    <property type="term" value="P:phosphorelay signal transduction system"/>
    <property type="evidence" value="ECO:0007669"/>
    <property type="project" value="InterPro"/>
</dbReference>
<protein>
    <recommendedName>
        <fullName evidence="2">Response regulatory domain-containing protein</fullName>
    </recommendedName>
</protein>
<evidence type="ECO:0000313" key="3">
    <source>
        <dbReference type="EMBL" id="CAG9323386.1"/>
    </source>
</evidence>
<gene>
    <name evidence="3" type="ORF">BSTOLATCC_MIC34036</name>
</gene>
<name>A0AAU9JNT4_9CILI</name>
<dbReference type="AlphaFoldDB" id="A0AAU9JNT4"/>
<dbReference type="Proteomes" id="UP001162131">
    <property type="component" value="Unassembled WGS sequence"/>
</dbReference>
<feature type="domain" description="Response regulatory" evidence="2">
    <location>
        <begin position="42"/>
        <end position="109"/>
    </location>
</feature>